<dbReference type="GO" id="GO:0046943">
    <property type="term" value="F:carboxylic acid transmembrane transporter activity"/>
    <property type="evidence" value="ECO:0007669"/>
    <property type="project" value="TreeGrafter"/>
</dbReference>
<dbReference type="AlphaFoldDB" id="A0A2A9DNL8"/>
<dbReference type="PANTHER" id="PTHR23508:SF10">
    <property type="entry name" value="CARBOXYLIC ACID TRANSPORTER PROTEIN HOMOLOG"/>
    <property type="match status" value="1"/>
</dbReference>
<feature type="transmembrane region" description="Helical" evidence="5">
    <location>
        <begin position="85"/>
        <end position="104"/>
    </location>
</feature>
<evidence type="ECO:0000313" key="8">
    <source>
        <dbReference type="Proteomes" id="UP000221653"/>
    </source>
</evidence>
<keyword evidence="3 5" id="KW-1133">Transmembrane helix</keyword>
<feature type="transmembrane region" description="Helical" evidence="5">
    <location>
        <begin position="376"/>
        <end position="396"/>
    </location>
</feature>
<dbReference type="RefSeq" id="WP_098389032.1">
    <property type="nucleotide sequence ID" value="NZ_LS483464.1"/>
</dbReference>
<name>A0A2A9DNL8_9CORY</name>
<feature type="transmembrane region" description="Helical" evidence="5">
    <location>
        <begin position="249"/>
        <end position="269"/>
    </location>
</feature>
<evidence type="ECO:0000256" key="1">
    <source>
        <dbReference type="ARBA" id="ARBA00004651"/>
    </source>
</evidence>
<feature type="transmembrane region" description="Helical" evidence="5">
    <location>
        <begin position="110"/>
        <end position="130"/>
    </location>
</feature>
<keyword evidence="8" id="KW-1185">Reference proteome</keyword>
<feature type="transmembrane region" description="Helical" evidence="5">
    <location>
        <begin position="408"/>
        <end position="427"/>
    </location>
</feature>
<dbReference type="InterPro" id="IPR036259">
    <property type="entry name" value="MFS_trans_sf"/>
</dbReference>
<dbReference type="InterPro" id="IPR011701">
    <property type="entry name" value="MFS"/>
</dbReference>
<evidence type="ECO:0000256" key="3">
    <source>
        <dbReference type="ARBA" id="ARBA00022989"/>
    </source>
</evidence>
<evidence type="ECO:0000256" key="2">
    <source>
        <dbReference type="ARBA" id="ARBA00022692"/>
    </source>
</evidence>
<feature type="transmembrane region" description="Helical" evidence="5">
    <location>
        <begin position="174"/>
        <end position="193"/>
    </location>
</feature>
<feature type="transmembrane region" description="Helical" evidence="5">
    <location>
        <begin position="289"/>
        <end position="309"/>
    </location>
</feature>
<evidence type="ECO:0000259" key="6">
    <source>
        <dbReference type="PROSITE" id="PS50850"/>
    </source>
</evidence>
<reference evidence="7 8" key="1">
    <citation type="submission" date="2017-10" db="EMBL/GenBank/DDBJ databases">
        <title>Sequencing the genomes of 1000 actinobacteria strains.</title>
        <authorList>
            <person name="Klenk H.-P."/>
        </authorList>
    </citation>
    <scope>NUCLEOTIDE SEQUENCE [LARGE SCALE GENOMIC DNA]</scope>
    <source>
        <strain evidence="7 8">DSM 20688</strain>
    </source>
</reference>
<feature type="domain" description="Major facilitator superfamily (MFS) profile" evidence="6">
    <location>
        <begin position="19"/>
        <end position="432"/>
    </location>
</feature>
<keyword evidence="2 5" id="KW-0812">Transmembrane</keyword>
<dbReference type="Pfam" id="PF07690">
    <property type="entry name" value="MFS_1"/>
    <property type="match status" value="1"/>
</dbReference>
<evidence type="ECO:0000256" key="5">
    <source>
        <dbReference type="SAM" id="Phobius"/>
    </source>
</evidence>
<feature type="transmembrane region" description="Helical" evidence="5">
    <location>
        <begin position="52"/>
        <end position="73"/>
    </location>
</feature>
<dbReference type="Gene3D" id="1.20.1250.20">
    <property type="entry name" value="MFS general substrate transporter like domains"/>
    <property type="match status" value="1"/>
</dbReference>
<sequence length="445" mass="46505">MDIRTLIDNSRMSGYQWLIIILALFLNALDGFDLVAMSFTANPVTQEFGLSGLQLGSLFSAALLGVGVGSVALGPAADRWGRRTMIIVAGVIDLAGLFATTFAHSFPELLAFRFITGIGVGGILACVTVVTSEFSNLRYRGLAMSIYASGYGIGAALCGTWAAHAIPEYGWRSIYLTGAGLTLLALVLTVAILPESTDYLRTRQPKNWEARTAAIARRLGLPEQSATPVTLPEQTSSEKKKASIFGGGYLGVTLRIWAAFSLITFGFNFANSWTPKLLTETGMTENQGIIGGIALSFGGTIGSLIYGALTTKLDARRTLIGFSTLSAIILVVFIFSTSIPAIAFVAGVGVGMLLNGCVTGMYTVTPAAYAPHLRATGVGAAIGASRLGAVVAPTIIGALYDAGWSPTSLYITAAIVVVFAGVALFGMKPAHRVVVSEPAREAVAA</sequence>
<feature type="transmembrane region" description="Helical" evidence="5">
    <location>
        <begin position="341"/>
        <end position="364"/>
    </location>
</feature>
<evidence type="ECO:0000256" key="4">
    <source>
        <dbReference type="ARBA" id="ARBA00023136"/>
    </source>
</evidence>
<gene>
    <name evidence="7" type="ORF">ATK06_1296</name>
</gene>
<dbReference type="STRING" id="1724.GCA_001044175_01674"/>
<dbReference type="PROSITE" id="PS00216">
    <property type="entry name" value="SUGAR_TRANSPORT_1"/>
    <property type="match status" value="1"/>
</dbReference>
<comment type="subcellular location">
    <subcellularLocation>
        <location evidence="1">Cell membrane</location>
        <topology evidence="1">Multi-pass membrane protein</topology>
    </subcellularLocation>
</comment>
<dbReference type="EMBL" id="PDJF01000001">
    <property type="protein sequence ID" value="PFG28194.1"/>
    <property type="molecule type" value="Genomic_DNA"/>
</dbReference>
<feature type="transmembrane region" description="Helical" evidence="5">
    <location>
        <begin position="142"/>
        <end position="162"/>
    </location>
</feature>
<dbReference type="SUPFAM" id="SSF103473">
    <property type="entry name" value="MFS general substrate transporter"/>
    <property type="match status" value="1"/>
</dbReference>
<dbReference type="InterPro" id="IPR020846">
    <property type="entry name" value="MFS_dom"/>
</dbReference>
<dbReference type="CDD" id="cd17365">
    <property type="entry name" value="MFS_PcaK_like"/>
    <property type="match status" value="1"/>
</dbReference>
<evidence type="ECO:0000313" key="7">
    <source>
        <dbReference type="EMBL" id="PFG28194.1"/>
    </source>
</evidence>
<accession>A0A2A9DNL8</accession>
<keyword evidence="4 5" id="KW-0472">Membrane</keyword>
<proteinExistence type="predicted"/>
<feature type="transmembrane region" description="Helical" evidence="5">
    <location>
        <begin position="318"/>
        <end position="335"/>
    </location>
</feature>
<dbReference type="Proteomes" id="UP000221653">
    <property type="component" value="Unassembled WGS sequence"/>
</dbReference>
<dbReference type="PANTHER" id="PTHR23508">
    <property type="entry name" value="CARBOXYLIC ACID TRANSPORTER PROTEIN HOMOLOG"/>
    <property type="match status" value="1"/>
</dbReference>
<dbReference type="PROSITE" id="PS50850">
    <property type="entry name" value="MFS"/>
    <property type="match status" value="1"/>
</dbReference>
<organism evidence="7 8">
    <name type="scientific">Corynebacterium renale</name>
    <dbReference type="NCBI Taxonomy" id="1724"/>
    <lineage>
        <taxon>Bacteria</taxon>
        <taxon>Bacillati</taxon>
        <taxon>Actinomycetota</taxon>
        <taxon>Actinomycetes</taxon>
        <taxon>Mycobacteriales</taxon>
        <taxon>Corynebacteriaceae</taxon>
        <taxon>Corynebacterium</taxon>
    </lineage>
</organism>
<protein>
    <submittedName>
        <fullName evidence="7">Benzoate transport</fullName>
    </submittedName>
</protein>
<dbReference type="InterPro" id="IPR005829">
    <property type="entry name" value="Sugar_transporter_CS"/>
</dbReference>
<dbReference type="OrthoDB" id="9109650at2"/>
<dbReference type="GO" id="GO:0005886">
    <property type="term" value="C:plasma membrane"/>
    <property type="evidence" value="ECO:0007669"/>
    <property type="project" value="UniProtKB-SubCell"/>
</dbReference>
<comment type="caution">
    <text evidence="7">The sequence shown here is derived from an EMBL/GenBank/DDBJ whole genome shotgun (WGS) entry which is preliminary data.</text>
</comment>
<feature type="transmembrane region" description="Helical" evidence="5">
    <location>
        <begin position="12"/>
        <end position="32"/>
    </location>
</feature>